<keyword evidence="3" id="KW-1185">Reference proteome</keyword>
<feature type="signal peptide" evidence="1">
    <location>
        <begin position="1"/>
        <end position="35"/>
    </location>
</feature>
<reference evidence="2" key="1">
    <citation type="submission" date="2020-10" db="EMBL/GenBank/DDBJ databases">
        <title>Phylogeny of dyella-like bacteria.</title>
        <authorList>
            <person name="Fu J."/>
        </authorList>
    </citation>
    <scope>NUCLEOTIDE SEQUENCE</scope>
    <source>
        <strain evidence="2">DHOC52</strain>
    </source>
</reference>
<evidence type="ECO:0000313" key="2">
    <source>
        <dbReference type="EMBL" id="MBM7124895.1"/>
    </source>
</evidence>
<dbReference type="EMBL" id="JADIKE010000030">
    <property type="protein sequence ID" value="MBM7124895.1"/>
    <property type="molecule type" value="Genomic_DNA"/>
</dbReference>
<accession>A0ABS2K1G4</accession>
<comment type="caution">
    <text evidence="2">The sequence shown here is derived from an EMBL/GenBank/DDBJ whole genome shotgun (WGS) entry which is preliminary data.</text>
</comment>
<gene>
    <name evidence="2" type="ORF">ISP19_05830</name>
</gene>
<keyword evidence="1" id="KW-0732">Signal</keyword>
<dbReference type="RefSeq" id="WP_204680426.1">
    <property type="nucleotide sequence ID" value="NZ_BSNR01000005.1"/>
</dbReference>
<evidence type="ECO:0000256" key="1">
    <source>
        <dbReference type="SAM" id="SignalP"/>
    </source>
</evidence>
<sequence length="181" mass="19562">MQRSLTPRTTSARYRHLLLKASFMLLAGAAGFSFAANATDTSKQALIQKVTIDSMRNTVFTPDSPLLDNMLAPAKTANPNVPADTWTAVRTETAAAMTEVLFGPDSSITAAMEQSLSQLSVQELQHLDALLTDPVLIKFQHTMASPDTQRAMMQGMASSAEKMQAAMNDVLKRHGLKVPSP</sequence>
<protein>
    <recommendedName>
        <fullName evidence="4">DUF2059 domain-containing protein</fullName>
    </recommendedName>
</protein>
<evidence type="ECO:0000313" key="3">
    <source>
        <dbReference type="Proteomes" id="UP001430149"/>
    </source>
</evidence>
<evidence type="ECO:0008006" key="4">
    <source>
        <dbReference type="Google" id="ProtNLM"/>
    </source>
</evidence>
<feature type="chain" id="PRO_5046267702" description="DUF2059 domain-containing protein" evidence="1">
    <location>
        <begin position="36"/>
        <end position="181"/>
    </location>
</feature>
<organism evidence="2 3">
    <name type="scientific">Dyella flava</name>
    <dbReference type="NCBI Taxonomy" id="1920170"/>
    <lineage>
        <taxon>Bacteria</taxon>
        <taxon>Pseudomonadati</taxon>
        <taxon>Pseudomonadota</taxon>
        <taxon>Gammaproteobacteria</taxon>
        <taxon>Lysobacterales</taxon>
        <taxon>Rhodanobacteraceae</taxon>
        <taxon>Dyella</taxon>
    </lineage>
</organism>
<proteinExistence type="predicted"/>
<name>A0ABS2K1G4_9GAMM</name>
<dbReference type="Proteomes" id="UP001430149">
    <property type="component" value="Unassembled WGS sequence"/>
</dbReference>